<evidence type="ECO:0000313" key="2">
    <source>
        <dbReference type="EMBL" id="OBS81314.1"/>
    </source>
</evidence>
<reference evidence="2 3" key="1">
    <citation type="submission" date="2016-06" db="EMBL/GenBank/DDBJ databases">
        <title>The Draft Genome Sequence and Annotation of the Desert Woodrat Neotoma lepida.</title>
        <authorList>
            <person name="Campbell M."/>
            <person name="Oakeson K.F."/>
            <person name="Yandell M."/>
            <person name="Halpert J.R."/>
            <person name="Dearing D."/>
        </authorList>
    </citation>
    <scope>NUCLEOTIDE SEQUENCE [LARGE SCALE GENOMIC DNA]</scope>
    <source>
        <strain evidence="2">417</strain>
        <tissue evidence="2">Liver</tissue>
    </source>
</reference>
<accession>A0A1A6HSW5</accession>
<feature type="compositionally biased region" description="Basic residues" evidence="1">
    <location>
        <begin position="43"/>
        <end position="59"/>
    </location>
</feature>
<proteinExistence type="predicted"/>
<evidence type="ECO:0000256" key="1">
    <source>
        <dbReference type="SAM" id="MobiDB-lite"/>
    </source>
</evidence>
<dbReference type="EMBL" id="LZPO01017282">
    <property type="protein sequence ID" value="OBS81314.1"/>
    <property type="molecule type" value="Genomic_DNA"/>
</dbReference>
<feature type="region of interest" description="Disordered" evidence="1">
    <location>
        <begin position="1"/>
        <end position="59"/>
    </location>
</feature>
<name>A0A1A6HSW5_NEOLE</name>
<sequence length="59" mass="6805">MSVWSEAGAVTLGARRRQQQQRQQQQQQQQQRCRGEQTAASRSGRRSRASRAHSILRAR</sequence>
<organism evidence="2 3">
    <name type="scientific">Neotoma lepida</name>
    <name type="common">Desert woodrat</name>
    <dbReference type="NCBI Taxonomy" id="56216"/>
    <lineage>
        <taxon>Eukaryota</taxon>
        <taxon>Metazoa</taxon>
        <taxon>Chordata</taxon>
        <taxon>Craniata</taxon>
        <taxon>Vertebrata</taxon>
        <taxon>Euteleostomi</taxon>
        <taxon>Mammalia</taxon>
        <taxon>Eutheria</taxon>
        <taxon>Euarchontoglires</taxon>
        <taxon>Glires</taxon>
        <taxon>Rodentia</taxon>
        <taxon>Myomorpha</taxon>
        <taxon>Muroidea</taxon>
        <taxon>Cricetidae</taxon>
        <taxon>Neotominae</taxon>
        <taxon>Neotoma</taxon>
    </lineage>
</organism>
<dbReference type="Proteomes" id="UP000092124">
    <property type="component" value="Unassembled WGS sequence"/>
</dbReference>
<keyword evidence="3" id="KW-1185">Reference proteome</keyword>
<gene>
    <name evidence="2" type="ORF">A6R68_20481</name>
</gene>
<evidence type="ECO:0000313" key="3">
    <source>
        <dbReference type="Proteomes" id="UP000092124"/>
    </source>
</evidence>
<protein>
    <submittedName>
        <fullName evidence="2">Uncharacterized protein</fullName>
    </submittedName>
</protein>
<comment type="caution">
    <text evidence="2">The sequence shown here is derived from an EMBL/GenBank/DDBJ whole genome shotgun (WGS) entry which is preliminary data.</text>
</comment>
<dbReference type="AlphaFoldDB" id="A0A1A6HSW5"/>
<feature type="compositionally biased region" description="Low complexity" evidence="1">
    <location>
        <begin position="20"/>
        <end position="32"/>
    </location>
</feature>